<dbReference type="PANTHER" id="PTHR36834">
    <property type="entry name" value="MEMBRANE PROTEIN-RELATED"/>
    <property type="match status" value="1"/>
</dbReference>
<keyword evidence="1" id="KW-0812">Transmembrane</keyword>
<feature type="transmembrane region" description="Helical" evidence="1">
    <location>
        <begin position="12"/>
        <end position="30"/>
    </location>
</feature>
<proteinExistence type="predicted"/>
<dbReference type="InterPro" id="IPR053150">
    <property type="entry name" value="Teicoplanin_resist-assoc"/>
</dbReference>
<sequence length="160" mass="18577">MSHKKNRRLRIFGKILFILYIAFIVYFLLFSDLYGRTGVRTQYSYNLVLFKEIKRFWQYREQLGFYAVASNLLGNVLIFVPFGFFLPMASTYRNFFSAVFYSFSLSLCVETFQLLTMVGSFDVDDLLLNTVGGAAGYLVFVVCAAIRRRHVSKKSERSRG</sequence>
<dbReference type="RefSeq" id="WP_230105269.1">
    <property type="nucleotide sequence ID" value="NZ_AP024845.1"/>
</dbReference>
<name>A0ABM8I5M6_9FIRM</name>
<keyword evidence="4" id="KW-1185">Reference proteome</keyword>
<dbReference type="Pfam" id="PF04892">
    <property type="entry name" value="VanZ"/>
    <property type="match status" value="1"/>
</dbReference>
<feature type="transmembrane region" description="Helical" evidence="1">
    <location>
        <begin position="98"/>
        <end position="120"/>
    </location>
</feature>
<feature type="transmembrane region" description="Helical" evidence="1">
    <location>
        <begin position="126"/>
        <end position="146"/>
    </location>
</feature>
<feature type="domain" description="VanZ-like" evidence="2">
    <location>
        <begin position="17"/>
        <end position="142"/>
    </location>
</feature>
<dbReference type="EMBL" id="AP027742">
    <property type="protein sequence ID" value="BDZ78410.1"/>
    <property type="molecule type" value="Genomic_DNA"/>
</dbReference>
<dbReference type="PANTHER" id="PTHR36834:SF1">
    <property type="entry name" value="INTEGRAL MEMBRANE PROTEIN"/>
    <property type="match status" value="1"/>
</dbReference>
<protein>
    <recommendedName>
        <fullName evidence="2">VanZ-like domain-containing protein</fullName>
    </recommendedName>
</protein>
<dbReference type="Proteomes" id="UP001305815">
    <property type="component" value="Chromosome"/>
</dbReference>
<feature type="transmembrane region" description="Helical" evidence="1">
    <location>
        <begin position="63"/>
        <end position="86"/>
    </location>
</feature>
<evidence type="ECO:0000313" key="3">
    <source>
        <dbReference type="EMBL" id="BDZ78410.1"/>
    </source>
</evidence>
<evidence type="ECO:0000313" key="4">
    <source>
        <dbReference type="Proteomes" id="UP001305815"/>
    </source>
</evidence>
<evidence type="ECO:0000259" key="2">
    <source>
        <dbReference type="Pfam" id="PF04892"/>
    </source>
</evidence>
<keyword evidence="1" id="KW-0472">Membrane</keyword>
<organism evidence="3 4">
    <name type="scientific">Claveliimonas bilis</name>
    <dbReference type="NCBI Taxonomy" id="3028070"/>
    <lineage>
        <taxon>Bacteria</taxon>
        <taxon>Bacillati</taxon>
        <taxon>Bacillota</taxon>
        <taxon>Clostridia</taxon>
        <taxon>Lachnospirales</taxon>
        <taxon>Lachnospiraceae</taxon>
        <taxon>Claveliimonas</taxon>
    </lineage>
</organism>
<evidence type="ECO:0000256" key="1">
    <source>
        <dbReference type="SAM" id="Phobius"/>
    </source>
</evidence>
<reference evidence="4" key="1">
    <citation type="journal article" date="2023" name="Int. J. Syst. Evol. Microbiol.">
        <title>Claveliimonas bilis gen. nov., sp. nov., deoxycholic acid-producing bacteria isolated from human faeces, and reclassification of Sellimonas monacensis Zenner et al. 2021 as Claveliimonas monacensis comb. nov.</title>
        <authorList>
            <person name="Hisatomi A."/>
            <person name="Kastawa N.W.E.P.G."/>
            <person name="Song I."/>
            <person name="Ohkuma M."/>
            <person name="Fukiya S."/>
            <person name="Sakamoto M."/>
        </authorList>
    </citation>
    <scope>NUCLEOTIDE SEQUENCE [LARGE SCALE GENOMIC DNA]</scope>
    <source>
        <strain evidence="4">12BBH14</strain>
    </source>
</reference>
<keyword evidence="1" id="KW-1133">Transmembrane helix</keyword>
<dbReference type="InterPro" id="IPR006976">
    <property type="entry name" value="VanZ-like"/>
</dbReference>
<accession>A0ABM8I5M6</accession>
<gene>
    <name evidence="3" type="ORF">Lac1_25930</name>
</gene>